<comment type="caution">
    <text evidence="4">The sequence shown here is derived from an EMBL/GenBank/DDBJ whole genome shotgun (WGS) entry which is preliminary data.</text>
</comment>
<dbReference type="GO" id="GO:0004497">
    <property type="term" value="F:monooxygenase activity"/>
    <property type="evidence" value="ECO:0007669"/>
    <property type="project" value="UniProtKB-KW"/>
</dbReference>
<dbReference type="PANTHER" id="PTHR34823:SF1">
    <property type="entry name" value="CHITIN-BINDING TYPE-4 DOMAIN-CONTAINING PROTEIN"/>
    <property type="match status" value="1"/>
</dbReference>
<name>A0ABS5YCD7_9GAMM</name>
<dbReference type="RefSeq" id="WP_215669753.1">
    <property type="nucleotide sequence ID" value="NZ_JAFJYC010000001.1"/>
</dbReference>
<keyword evidence="4" id="KW-0503">Monooxygenase</keyword>
<keyword evidence="4" id="KW-0560">Oxidoreductase</keyword>
<sequence>MKKLMIASLLMIPSIAVMAEDNIVTPKHGYVSIPASRASLCQQGINTDCGPVQYEPQSVEGPKGFPEKWPKDMQIASGQNANFQQLNQQTLDRWKKVDVHTGENTFTWTLTAAHKTTSWKFFITKPDWNANKPLVRADFDLTPFCERYDDGATPKNQVEIDCNVPSRTGYHLILGTWDIFNTGNAFYQVIDANIIDEAGLKKQ</sequence>
<dbReference type="Proteomes" id="UP000811282">
    <property type="component" value="Unassembled WGS sequence"/>
</dbReference>
<feature type="chain" id="PRO_5045443955" evidence="2">
    <location>
        <begin position="20"/>
        <end position="203"/>
    </location>
</feature>
<dbReference type="EMBL" id="JAFJYC010000001">
    <property type="protein sequence ID" value="MBT9432628.1"/>
    <property type="molecule type" value="Genomic_DNA"/>
</dbReference>
<keyword evidence="1 2" id="KW-0732">Signal</keyword>
<gene>
    <name evidence="4" type="ORF">JZM24_11740</name>
</gene>
<evidence type="ECO:0000313" key="4">
    <source>
        <dbReference type="EMBL" id="MBT9432628.1"/>
    </source>
</evidence>
<dbReference type="SUPFAM" id="SSF81296">
    <property type="entry name" value="E set domains"/>
    <property type="match status" value="1"/>
</dbReference>
<organism evidence="4 5">
    <name type="scientific">Candidatus Sodalis endolongispinus</name>
    <dbReference type="NCBI Taxonomy" id="2812662"/>
    <lineage>
        <taxon>Bacteria</taxon>
        <taxon>Pseudomonadati</taxon>
        <taxon>Pseudomonadota</taxon>
        <taxon>Gammaproteobacteria</taxon>
        <taxon>Enterobacterales</taxon>
        <taxon>Bruguierivoracaceae</taxon>
        <taxon>Sodalis</taxon>
    </lineage>
</organism>
<evidence type="ECO:0000313" key="5">
    <source>
        <dbReference type="Proteomes" id="UP000811282"/>
    </source>
</evidence>
<evidence type="ECO:0000256" key="2">
    <source>
        <dbReference type="SAM" id="SignalP"/>
    </source>
</evidence>
<dbReference type="PANTHER" id="PTHR34823">
    <property type="entry name" value="GLCNAC-BINDING PROTEIN A"/>
    <property type="match status" value="1"/>
</dbReference>
<keyword evidence="5" id="KW-1185">Reference proteome</keyword>
<dbReference type="CDD" id="cd21177">
    <property type="entry name" value="LPMO_AA10"/>
    <property type="match status" value="1"/>
</dbReference>
<accession>A0ABS5YCD7</accession>
<feature type="domain" description="Chitin-binding type-4" evidence="3">
    <location>
        <begin position="28"/>
        <end position="191"/>
    </location>
</feature>
<dbReference type="Pfam" id="PF03067">
    <property type="entry name" value="LPMO_10"/>
    <property type="match status" value="1"/>
</dbReference>
<reference evidence="4 5" key="1">
    <citation type="journal article" date="2021" name="Genome Biol. Evol.">
        <title>The evolution of interdependence in a four-way mealybug symbiosis.</title>
        <authorList>
            <person name="Garber A.I."/>
            <person name="Kupper M."/>
            <person name="Laetsch D.R."/>
            <person name="Weldon S.R."/>
            <person name="Ladinsky M.S."/>
            <person name="Bjorkman P.J."/>
            <person name="McCutcheon J.P."/>
        </authorList>
    </citation>
    <scope>NUCLEOTIDE SEQUENCE [LARGE SCALE GENOMIC DNA]</scope>
    <source>
        <strain evidence="4">SOD</strain>
    </source>
</reference>
<dbReference type="InterPro" id="IPR004302">
    <property type="entry name" value="Cellulose/chitin-bd_N"/>
</dbReference>
<dbReference type="InterPro" id="IPR014756">
    <property type="entry name" value="Ig_E-set"/>
</dbReference>
<evidence type="ECO:0000256" key="1">
    <source>
        <dbReference type="ARBA" id="ARBA00022729"/>
    </source>
</evidence>
<dbReference type="Gene3D" id="2.70.50.50">
    <property type="entry name" value="chitin-binding protein cbp21"/>
    <property type="match status" value="1"/>
</dbReference>
<proteinExistence type="predicted"/>
<dbReference type="InterPro" id="IPR051024">
    <property type="entry name" value="GlcNAc_Chitin_IntDeg"/>
</dbReference>
<feature type="signal peptide" evidence="2">
    <location>
        <begin position="1"/>
        <end position="19"/>
    </location>
</feature>
<evidence type="ECO:0000259" key="3">
    <source>
        <dbReference type="Pfam" id="PF03067"/>
    </source>
</evidence>
<protein>
    <submittedName>
        <fullName evidence="4">Lytic polysaccharide monooxygenase</fullName>
    </submittedName>
</protein>